<dbReference type="EMBL" id="BRXW01000551">
    <property type="protein sequence ID" value="GMH65380.1"/>
    <property type="molecule type" value="Genomic_DNA"/>
</dbReference>
<evidence type="ECO:0000313" key="3">
    <source>
        <dbReference type="Proteomes" id="UP001165122"/>
    </source>
</evidence>
<accession>A0A9W7ACQ7</accession>
<protein>
    <submittedName>
        <fullName evidence="2">Uncharacterized protein</fullName>
    </submittedName>
</protein>
<evidence type="ECO:0000256" key="1">
    <source>
        <dbReference type="SAM" id="MobiDB-lite"/>
    </source>
</evidence>
<reference evidence="3" key="1">
    <citation type="journal article" date="2023" name="Commun. Biol.">
        <title>Genome analysis of Parmales, the sister group of diatoms, reveals the evolutionary specialization of diatoms from phago-mixotrophs to photoautotrophs.</title>
        <authorList>
            <person name="Ban H."/>
            <person name="Sato S."/>
            <person name="Yoshikawa S."/>
            <person name="Yamada K."/>
            <person name="Nakamura Y."/>
            <person name="Ichinomiya M."/>
            <person name="Sato N."/>
            <person name="Blanc-Mathieu R."/>
            <person name="Endo H."/>
            <person name="Kuwata A."/>
            <person name="Ogata H."/>
        </authorList>
    </citation>
    <scope>NUCLEOTIDE SEQUENCE [LARGE SCALE GENOMIC DNA]</scope>
    <source>
        <strain evidence="3">NIES 3700</strain>
    </source>
</reference>
<gene>
    <name evidence="2" type="ORF">TrLO_g12702</name>
</gene>
<name>A0A9W7ACQ7_9STRA</name>
<evidence type="ECO:0000313" key="2">
    <source>
        <dbReference type="EMBL" id="GMH65380.1"/>
    </source>
</evidence>
<keyword evidence="3" id="KW-1185">Reference proteome</keyword>
<dbReference type="Proteomes" id="UP001165122">
    <property type="component" value="Unassembled WGS sequence"/>
</dbReference>
<feature type="region of interest" description="Disordered" evidence="1">
    <location>
        <begin position="1"/>
        <end position="39"/>
    </location>
</feature>
<sequence>MESSYDIQSDPPSSLNSPPTPSSSKRSHPSSNLADENPSHVEFLKSKRISFSTAVSVLPIPLRTEYSTRASSLMWSSASSLWENAARNALEFGAEGWNWKECLEDERMIYWRNEKVHPVHFINSAGNEHVGMEG</sequence>
<proteinExistence type="predicted"/>
<dbReference type="AlphaFoldDB" id="A0A9W7ACQ7"/>
<comment type="caution">
    <text evidence="2">The sequence shown here is derived from an EMBL/GenBank/DDBJ whole genome shotgun (WGS) entry which is preliminary data.</text>
</comment>
<dbReference type="OrthoDB" id="37029at2759"/>
<organism evidence="2 3">
    <name type="scientific">Triparma laevis f. longispina</name>
    <dbReference type="NCBI Taxonomy" id="1714387"/>
    <lineage>
        <taxon>Eukaryota</taxon>
        <taxon>Sar</taxon>
        <taxon>Stramenopiles</taxon>
        <taxon>Ochrophyta</taxon>
        <taxon>Bolidophyceae</taxon>
        <taxon>Parmales</taxon>
        <taxon>Triparmaceae</taxon>
        <taxon>Triparma</taxon>
    </lineage>
</organism>